<evidence type="ECO:0000256" key="6">
    <source>
        <dbReference type="ARBA" id="ARBA00022692"/>
    </source>
</evidence>
<name>A0A644WM25_9ZZZZ</name>
<dbReference type="Pfam" id="PF00512">
    <property type="entry name" value="HisKA"/>
    <property type="match status" value="1"/>
</dbReference>
<dbReference type="FunFam" id="1.10.287.130:FF:000001">
    <property type="entry name" value="Two-component sensor histidine kinase"/>
    <property type="match status" value="1"/>
</dbReference>
<evidence type="ECO:0000256" key="5">
    <source>
        <dbReference type="ARBA" id="ARBA00022679"/>
    </source>
</evidence>
<evidence type="ECO:0000313" key="17">
    <source>
        <dbReference type="EMBL" id="MPM04840.1"/>
    </source>
</evidence>
<dbReference type="InterPro" id="IPR050398">
    <property type="entry name" value="HssS/ArlS-like"/>
</dbReference>
<dbReference type="CDD" id="cd00075">
    <property type="entry name" value="HATPase"/>
    <property type="match status" value="1"/>
</dbReference>
<keyword evidence="4" id="KW-0597">Phosphoprotein</keyword>
<evidence type="ECO:0000259" key="15">
    <source>
        <dbReference type="PROSITE" id="PS50109"/>
    </source>
</evidence>
<evidence type="ECO:0000256" key="14">
    <source>
        <dbReference type="SAM" id="Phobius"/>
    </source>
</evidence>
<evidence type="ECO:0000256" key="7">
    <source>
        <dbReference type="ARBA" id="ARBA00022777"/>
    </source>
</evidence>
<dbReference type="SMART" id="SM00387">
    <property type="entry name" value="HATPase_c"/>
    <property type="match status" value="1"/>
</dbReference>
<keyword evidence="11 14" id="KW-0472">Membrane</keyword>
<dbReference type="InterPro" id="IPR003660">
    <property type="entry name" value="HAMP_dom"/>
</dbReference>
<evidence type="ECO:0000256" key="13">
    <source>
        <dbReference type="ARBA" id="ARBA00040841"/>
    </source>
</evidence>
<dbReference type="SMART" id="SM00304">
    <property type="entry name" value="HAMP"/>
    <property type="match status" value="1"/>
</dbReference>
<dbReference type="CDD" id="cd06225">
    <property type="entry name" value="HAMP"/>
    <property type="match status" value="1"/>
</dbReference>
<dbReference type="InterPro" id="IPR036890">
    <property type="entry name" value="HATPase_C_sf"/>
</dbReference>
<evidence type="ECO:0000256" key="2">
    <source>
        <dbReference type="ARBA" id="ARBA00004141"/>
    </source>
</evidence>
<dbReference type="SMART" id="SM00388">
    <property type="entry name" value="HisKA"/>
    <property type="match status" value="1"/>
</dbReference>
<dbReference type="PROSITE" id="PS50109">
    <property type="entry name" value="HIS_KIN"/>
    <property type="match status" value="1"/>
</dbReference>
<keyword evidence="10" id="KW-0843">Virulence</keyword>
<dbReference type="InterPro" id="IPR003661">
    <property type="entry name" value="HisK_dim/P_dom"/>
</dbReference>
<evidence type="ECO:0000256" key="3">
    <source>
        <dbReference type="ARBA" id="ARBA00012438"/>
    </source>
</evidence>
<comment type="subcellular location">
    <subcellularLocation>
        <location evidence="2">Membrane</location>
        <topology evidence="2">Multi-pass membrane protein</topology>
    </subcellularLocation>
</comment>
<dbReference type="InterPro" id="IPR036097">
    <property type="entry name" value="HisK_dim/P_sf"/>
</dbReference>
<feature type="transmembrane region" description="Helical" evidence="14">
    <location>
        <begin position="59"/>
        <end position="81"/>
    </location>
</feature>
<feature type="domain" description="HAMP" evidence="16">
    <location>
        <begin position="84"/>
        <end position="144"/>
    </location>
</feature>
<comment type="catalytic activity">
    <reaction evidence="1">
        <text>ATP + protein L-histidine = ADP + protein N-phospho-L-histidine.</text>
        <dbReference type="EC" id="2.7.13.3"/>
    </reaction>
</comment>
<dbReference type="AlphaFoldDB" id="A0A644WM25"/>
<dbReference type="PANTHER" id="PTHR45528:SF11">
    <property type="entry name" value="HISTIDINE KINASE"/>
    <property type="match status" value="1"/>
</dbReference>
<dbReference type="CDD" id="cd00082">
    <property type="entry name" value="HisKA"/>
    <property type="match status" value="1"/>
</dbReference>
<dbReference type="FunFam" id="3.30.565.10:FF:000006">
    <property type="entry name" value="Sensor histidine kinase WalK"/>
    <property type="match status" value="1"/>
</dbReference>
<sequence>MKKLSNIRTKKKQKKLKMSLRIHFSLVAIATLTFSCIISCVIVLLGMKFFYKGEVTMPISIFMCIFACIMTIVLGGILLWVGTAHFIKPIIEVSNAVKKVSEGDFTVKIKRNEKLRGKYEYSNEIDELAESVNKMSAELSGMDYMRKDFMSNVSHEVKTPVAAITGFSELLMDGGLSKEEEQEYLGYVYNESVRLSKLSENMLQLSRLDNQSIVDKNKEFSLDEQLRKCIIMLSEKWDNRENNFDLQLDKVIIKSNYDLLYQVWTNLIDNAIKYSRPKSTIKIILTSIDDNVEVIICDEGIGISKEKTTRIFERFYQCDESHKNLGNGLGLSIVKRILELLGGKIYCESKIGEGTKMTILIKKEEITTKL</sequence>
<dbReference type="SUPFAM" id="SSF55874">
    <property type="entry name" value="ATPase domain of HSP90 chaperone/DNA topoisomerase II/histidine kinase"/>
    <property type="match status" value="1"/>
</dbReference>
<evidence type="ECO:0000259" key="16">
    <source>
        <dbReference type="PROSITE" id="PS50885"/>
    </source>
</evidence>
<organism evidence="17">
    <name type="scientific">bioreactor metagenome</name>
    <dbReference type="NCBI Taxonomy" id="1076179"/>
    <lineage>
        <taxon>unclassified sequences</taxon>
        <taxon>metagenomes</taxon>
        <taxon>ecological metagenomes</taxon>
    </lineage>
</organism>
<keyword evidence="7 17" id="KW-0418">Kinase</keyword>
<keyword evidence="9" id="KW-0902">Two-component regulatory system</keyword>
<evidence type="ECO:0000256" key="10">
    <source>
        <dbReference type="ARBA" id="ARBA00023026"/>
    </source>
</evidence>
<dbReference type="PANTHER" id="PTHR45528">
    <property type="entry name" value="SENSOR HISTIDINE KINASE CPXA"/>
    <property type="match status" value="1"/>
</dbReference>
<keyword evidence="5 17" id="KW-0808">Transferase</keyword>
<evidence type="ECO:0000256" key="1">
    <source>
        <dbReference type="ARBA" id="ARBA00000085"/>
    </source>
</evidence>
<comment type="caution">
    <text evidence="17">The sequence shown here is derived from an EMBL/GenBank/DDBJ whole genome shotgun (WGS) entry which is preliminary data.</text>
</comment>
<dbReference type="Gene3D" id="3.30.565.10">
    <property type="entry name" value="Histidine kinase-like ATPase, C-terminal domain"/>
    <property type="match status" value="1"/>
</dbReference>
<dbReference type="PRINTS" id="PR00344">
    <property type="entry name" value="BCTRLSENSOR"/>
</dbReference>
<dbReference type="InterPro" id="IPR004358">
    <property type="entry name" value="Sig_transdc_His_kin-like_C"/>
</dbReference>
<reference evidence="17" key="1">
    <citation type="submission" date="2019-08" db="EMBL/GenBank/DDBJ databases">
        <authorList>
            <person name="Kucharzyk K."/>
            <person name="Murdoch R.W."/>
            <person name="Higgins S."/>
            <person name="Loffler F."/>
        </authorList>
    </citation>
    <scope>NUCLEOTIDE SEQUENCE</scope>
</reference>
<dbReference type="Gene3D" id="6.10.340.10">
    <property type="match status" value="1"/>
</dbReference>
<evidence type="ECO:0000256" key="11">
    <source>
        <dbReference type="ARBA" id="ARBA00023136"/>
    </source>
</evidence>
<dbReference type="SUPFAM" id="SSF47384">
    <property type="entry name" value="Homodimeric domain of signal transducing histidine kinase"/>
    <property type="match status" value="1"/>
</dbReference>
<dbReference type="Pfam" id="PF02518">
    <property type="entry name" value="HATPase_c"/>
    <property type="match status" value="1"/>
</dbReference>
<keyword evidence="8 14" id="KW-1133">Transmembrane helix</keyword>
<accession>A0A644WM25</accession>
<dbReference type="PROSITE" id="PS50885">
    <property type="entry name" value="HAMP"/>
    <property type="match status" value="1"/>
</dbReference>
<comment type="function">
    <text evidence="12">Member of the two-component regulatory system HssS/HssR involved in intracellular heme homeostasis and tempering of staphylococcal virulence. HssS functions as a heme sensor histidine kinase which is autophosphorylated at a histidine residue and transfers its phosphate group to an aspartate residue of HssR. HssR/HssS activates the expression of hrtAB, an efflux pump, in response to extracellular heme, hemin, hemoglobin or blood.</text>
</comment>
<dbReference type="InterPro" id="IPR003594">
    <property type="entry name" value="HATPase_dom"/>
</dbReference>
<dbReference type="EMBL" id="VSSQ01001075">
    <property type="protein sequence ID" value="MPM04840.1"/>
    <property type="molecule type" value="Genomic_DNA"/>
</dbReference>
<gene>
    <name evidence="17" type="primary">sasA_146</name>
    <name evidence="17" type="ORF">SDC9_51121</name>
</gene>
<keyword evidence="6 14" id="KW-0812">Transmembrane</keyword>
<dbReference type="Gene3D" id="1.10.287.130">
    <property type="match status" value="1"/>
</dbReference>
<dbReference type="Pfam" id="PF00672">
    <property type="entry name" value="HAMP"/>
    <property type="match status" value="1"/>
</dbReference>
<evidence type="ECO:0000256" key="9">
    <source>
        <dbReference type="ARBA" id="ARBA00023012"/>
    </source>
</evidence>
<protein>
    <recommendedName>
        <fullName evidence="13">Heme sensor protein HssS</fullName>
        <ecNumber evidence="3">2.7.13.3</ecNumber>
    </recommendedName>
</protein>
<feature type="transmembrane region" description="Helical" evidence="14">
    <location>
        <begin position="20"/>
        <end position="47"/>
    </location>
</feature>
<feature type="domain" description="Histidine kinase" evidence="15">
    <location>
        <begin position="152"/>
        <end position="365"/>
    </location>
</feature>
<evidence type="ECO:0000256" key="12">
    <source>
        <dbReference type="ARBA" id="ARBA00037219"/>
    </source>
</evidence>
<dbReference type="SUPFAM" id="SSF158472">
    <property type="entry name" value="HAMP domain-like"/>
    <property type="match status" value="1"/>
</dbReference>
<dbReference type="GO" id="GO:0005886">
    <property type="term" value="C:plasma membrane"/>
    <property type="evidence" value="ECO:0007669"/>
    <property type="project" value="TreeGrafter"/>
</dbReference>
<dbReference type="EC" id="2.7.13.3" evidence="3"/>
<proteinExistence type="predicted"/>
<evidence type="ECO:0000256" key="4">
    <source>
        <dbReference type="ARBA" id="ARBA00022553"/>
    </source>
</evidence>
<evidence type="ECO:0000256" key="8">
    <source>
        <dbReference type="ARBA" id="ARBA00022989"/>
    </source>
</evidence>
<dbReference type="InterPro" id="IPR005467">
    <property type="entry name" value="His_kinase_dom"/>
</dbReference>
<dbReference type="GO" id="GO:0000155">
    <property type="term" value="F:phosphorelay sensor kinase activity"/>
    <property type="evidence" value="ECO:0007669"/>
    <property type="project" value="InterPro"/>
</dbReference>